<sequence length="120" mass="14346">MMFPDLPEPRTADESITHAKAYADAINHSHQLKRLKTSRLKLDEKGAPDWFIHMVDIEIDHILFRIGYRTNHHGKCDPRTYALDTRQYMRVAADMMRNFLNPERMYWLSTKRATEWLKEE</sequence>
<dbReference type="EMBL" id="NOWC01000004">
    <property type="protein sequence ID" value="OZS75754.1"/>
    <property type="molecule type" value="Genomic_DNA"/>
</dbReference>
<evidence type="ECO:0000313" key="2">
    <source>
        <dbReference type="Proteomes" id="UP000216001"/>
    </source>
</evidence>
<gene>
    <name evidence="1" type="ORF">CHI95_05610</name>
</gene>
<comment type="caution">
    <text evidence="1">The sequence shown here is derived from an EMBL/GenBank/DDBJ whole genome shotgun (WGS) entry which is preliminary data.</text>
</comment>
<dbReference type="AlphaFoldDB" id="A0A264VWR8"/>
<accession>A0A264VWR8</accession>
<name>A0A264VWR8_PRORE</name>
<dbReference type="RefSeq" id="WP_094961017.1">
    <property type="nucleotide sequence ID" value="NZ_NOWC01000004.1"/>
</dbReference>
<reference evidence="1 2" key="1">
    <citation type="submission" date="2017-07" db="EMBL/GenBank/DDBJ databases">
        <title>blaIMP-27 on transferable plasmids in Proteus mirabilis and Providencia rettgeri.</title>
        <authorList>
            <person name="Potter R."/>
        </authorList>
    </citation>
    <scope>NUCLEOTIDE SEQUENCE [LARGE SCALE GENOMIC DNA]</scope>
    <source>
        <strain evidence="1 2">PR1</strain>
    </source>
</reference>
<evidence type="ECO:0000313" key="1">
    <source>
        <dbReference type="EMBL" id="OZS75754.1"/>
    </source>
</evidence>
<proteinExistence type="predicted"/>
<organism evidence="1 2">
    <name type="scientific">Providencia rettgeri</name>
    <dbReference type="NCBI Taxonomy" id="587"/>
    <lineage>
        <taxon>Bacteria</taxon>
        <taxon>Pseudomonadati</taxon>
        <taxon>Pseudomonadota</taxon>
        <taxon>Gammaproteobacteria</taxon>
        <taxon>Enterobacterales</taxon>
        <taxon>Morganellaceae</taxon>
        <taxon>Providencia</taxon>
    </lineage>
</organism>
<dbReference type="Proteomes" id="UP000216001">
    <property type="component" value="Unassembled WGS sequence"/>
</dbReference>
<protein>
    <submittedName>
        <fullName evidence="1">Uncharacterized protein</fullName>
    </submittedName>
</protein>